<organism evidence="2 3">
    <name type="scientific">Salinibacillus kushneri</name>
    <dbReference type="NCBI Taxonomy" id="237682"/>
    <lineage>
        <taxon>Bacteria</taxon>
        <taxon>Bacillati</taxon>
        <taxon>Bacillota</taxon>
        <taxon>Bacilli</taxon>
        <taxon>Bacillales</taxon>
        <taxon>Bacillaceae</taxon>
        <taxon>Salinibacillus</taxon>
    </lineage>
</organism>
<evidence type="ECO:0000313" key="3">
    <source>
        <dbReference type="Proteomes" id="UP000199095"/>
    </source>
</evidence>
<evidence type="ECO:0000313" key="2">
    <source>
        <dbReference type="EMBL" id="SET17186.1"/>
    </source>
</evidence>
<sequence length="149" mass="16282">MKKFLAAAIATIMLSIPLSNVAAASKSLAQSESLQVSNSLESILEKDNVSKEELNEYSKRAKAELSGKPNLQWRLGAVKNAVKFVVDHHNLIPSKTIRGWVDKYGNKMIDALDTLESGTRIGLQLAFEEAGIPRNVAKAIADFIVTFIL</sequence>
<reference evidence="3" key="1">
    <citation type="submission" date="2016-10" db="EMBL/GenBank/DDBJ databases">
        <authorList>
            <person name="Varghese N."/>
            <person name="Submissions S."/>
        </authorList>
    </citation>
    <scope>NUCLEOTIDE SEQUENCE [LARGE SCALE GENOMIC DNA]</scope>
    <source>
        <strain evidence="3">CGMCC 1.3566</strain>
    </source>
</reference>
<protein>
    <submittedName>
        <fullName evidence="2">Uncharacterized protein</fullName>
    </submittedName>
</protein>
<gene>
    <name evidence="2" type="ORF">SAMN05421676_103117</name>
</gene>
<feature type="signal peptide" evidence="1">
    <location>
        <begin position="1"/>
        <end position="22"/>
    </location>
</feature>
<dbReference type="AlphaFoldDB" id="A0A1I0CDS9"/>
<dbReference type="RefSeq" id="WP_093132742.1">
    <property type="nucleotide sequence ID" value="NZ_FOHJ01000003.1"/>
</dbReference>
<dbReference type="EMBL" id="FOHJ01000003">
    <property type="protein sequence ID" value="SET17186.1"/>
    <property type="molecule type" value="Genomic_DNA"/>
</dbReference>
<name>A0A1I0CDS9_9BACI</name>
<dbReference type="Proteomes" id="UP000199095">
    <property type="component" value="Unassembled WGS sequence"/>
</dbReference>
<evidence type="ECO:0000256" key="1">
    <source>
        <dbReference type="SAM" id="SignalP"/>
    </source>
</evidence>
<keyword evidence="1" id="KW-0732">Signal</keyword>
<proteinExistence type="predicted"/>
<feature type="chain" id="PRO_5038858995" evidence="1">
    <location>
        <begin position="23"/>
        <end position="149"/>
    </location>
</feature>
<keyword evidence="3" id="KW-1185">Reference proteome</keyword>
<accession>A0A1I0CDS9</accession>